<organism evidence="1 2">
    <name type="scientific">Campylobacter californiensis</name>
    <dbReference type="NCBI Taxonomy" id="1032243"/>
    <lineage>
        <taxon>Bacteria</taxon>
        <taxon>Pseudomonadati</taxon>
        <taxon>Campylobacterota</taxon>
        <taxon>Epsilonproteobacteria</taxon>
        <taxon>Campylobacterales</taxon>
        <taxon>Campylobacteraceae</taxon>
        <taxon>Campylobacter</taxon>
    </lineage>
</organism>
<evidence type="ECO:0000313" key="2">
    <source>
        <dbReference type="Proteomes" id="UP000650616"/>
    </source>
</evidence>
<comment type="caution">
    <text evidence="1">The sequence shown here is derived from an EMBL/GenBank/DDBJ whole genome shotgun (WGS) entry which is preliminary data.</text>
</comment>
<protein>
    <submittedName>
        <fullName evidence="1">Uncharacterized protein</fullName>
    </submittedName>
</protein>
<reference evidence="1 2" key="1">
    <citation type="submission" date="2015-08" db="EMBL/GenBank/DDBJ databases">
        <title>Comparative genomics of the Campylobacter concisus group.</title>
        <authorList>
            <person name="Yee E."/>
            <person name="Chapman M.H."/>
            <person name="Huynh S."/>
            <person name="Bono J.L."/>
            <person name="On S.L."/>
            <person name="St Leger J."/>
            <person name="Foster G."/>
            <person name="Parker C.T."/>
            <person name="Miller W.G."/>
        </authorList>
    </citation>
    <scope>NUCLEOTIDE SEQUENCE [LARGE SCALE GENOMIC DNA]</scope>
    <source>
        <strain evidence="1 2">RM9337</strain>
    </source>
</reference>
<dbReference type="RefSeq" id="WP_170017077.1">
    <property type="nucleotide sequence ID" value="NZ_JADBHR010000030.1"/>
</dbReference>
<sequence>MENFKSIILEIHQKGDYFSSAEYRAEVVKELVRLCGGVEVAVKEINKLRQENSQLSNSIVCTNILCVLKEKKDRKSI</sequence>
<evidence type="ECO:0000313" key="1">
    <source>
        <dbReference type="EMBL" id="MBE3608748.1"/>
    </source>
</evidence>
<accession>A0AAW3ZYI1</accession>
<dbReference type="Proteomes" id="UP000650616">
    <property type="component" value="Unassembled WGS sequence"/>
</dbReference>
<gene>
    <name evidence="1" type="ORF">CCAL9337_08455</name>
</gene>
<dbReference type="EMBL" id="LIWG01000013">
    <property type="protein sequence ID" value="MBE3608748.1"/>
    <property type="molecule type" value="Genomic_DNA"/>
</dbReference>
<proteinExistence type="predicted"/>
<name>A0AAW3ZYI1_9BACT</name>
<dbReference type="AlphaFoldDB" id="A0AAW3ZYI1"/>
<keyword evidence="2" id="KW-1185">Reference proteome</keyword>